<feature type="active site" description="Proton donor" evidence="5">
    <location>
        <position position="251"/>
    </location>
</feature>
<dbReference type="InterPro" id="IPR027363">
    <property type="entry name" value="M1Pi_N"/>
</dbReference>
<feature type="binding site" evidence="5">
    <location>
        <begin position="53"/>
        <end position="55"/>
    </location>
    <ligand>
        <name>substrate</name>
    </ligand>
</feature>
<dbReference type="FunFam" id="3.40.50.10470:FF:000006">
    <property type="entry name" value="Methylthioribose-1-phosphate isomerase"/>
    <property type="match status" value="1"/>
</dbReference>
<evidence type="ECO:0000313" key="6">
    <source>
        <dbReference type="EMBL" id="GGG52065.1"/>
    </source>
</evidence>
<organism evidence="6 7">
    <name type="scientific">Pseudohongiella nitratireducens</name>
    <dbReference type="NCBI Taxonomy" id="1768907"/>
    <lineage>
        <taxon>Bacteria</taxon>
        <taxon>Pseudomonadati</taxon>
        <taxon>Pseudomonadota</taxon>
        <taxon>Gammaproteobacteria</taxon>
        <taxon>Pseudomonadales</taxon>
        <taxon>Pseudohongiellaceae</taxon>
        <taxon>Pseudohongiella</taxon>
    </lineage>
</organism>
<evidence type="ECO:0000256" key="1">
    <source>
        <dbReference type="ARBA" id="ARBA00023235"/>
    </source>
</evidence>
<gene>
    <name evidence="5 6" type="primary">mtnA</name>
    <name evidence="6" type="ORF">GCM10011403_06540</name>
</gene>
<reference evidence="6" key="1">
    <citation type="journal article" date="2014" name="Int. J. Syst. Evol. Microbiol.">
        <title>Complete genome sequence of Corynebacterium casei LMG S-19264T (=DSM 44701T), isolated from a smear-ripened cheese.</title>
        <authorList>
            <consortium name="US DOE Joint Genome Institute (JGI-PGF)"/>
            <person name="Walter F."/>
            <person name="Albersmeier A."/>
            <person name="Kalinowski J."/>
            <person name="Ruckert C."/>
        </authorList>
    </citation>
    <scope>NUCLEOTIDE SEQUENCE</scope>
    <source>
        <strain evidence="6">CGMCC 1.15425</strain>
    </source>
</reference>
<dbReference type="RefSeq" id="WP_229694588.1">
    <property type="nucleotide sequence ID" value="NZ_BMIY01000003.1"/>
</dbReference>
<comment type="similarity">
    <text evidence="5">Belongs to the EIF-2B alpha/beta/delta subunits family. MtnA subfamily.</text>
</comment>
<feature type="binding site" evidence="5">
    <location>
        <position position="210"/>
    </location>
    <ligand>
        <name>substrate</name>
    </ligand>
</feature>
<comment type="caution">
    <text evidence="6">The sequence shown here is derived from an EMBL/GenBank/DDBJ whole genome shotgun (WGS) entry which is preliminary data.</text>
</comment>
<name>A0A917GNA9_9GAMM</name>
<keyword evidence="5" id="KW-0028">Amino-acid biosynthesis</keyword>
<feature type="site" description="Transition state stabilizer" evidence="5">
    <location>
        <position position="171"/>
    </location>
</feature>
<sequence>MSEHAESMRTIWYETEGDKVCIIDQTQLPHALQIITLETLADACRAITDMQVRGAPLIGITAAFGVYLSLKQNPQCLLSACQQLAATRPTAINLQWALTQIQQELQALDTADQIGSALSLARQLLADDAGACSAIGDNGLQILKALLKQKQQSQPSEQSGENACLNILTHCNAGWLATGGWGTALAPIYKAHQAGLPVHVWVDETRPRNQGASLTAWELARSGVPHTLITDNAGGHLMQHGMVDVCIVGSDRTTRQGDVCNKIGTYLKALAAFDNDVPFYVALPASTIDFAVNDGVREIPIETRSADEVNYVSGLADDGTVKRVRISPPATGVSNYGFDVTPARLVSGLITELGVYPANVEGVAKIAEAMAADQG</sequence>
<feature type="binding site" evidence="5">
    <location>
        <begin position="261"/>
        <end position="262"/>
    </location>
    <ligand>
        <name>substrate</name>
    </ligand>
</feature>
<dbReference type="PANTHER" id="PTHR43475">
    <property type="entry name" value="METHYLTHIORIBOSE-1-PHOSPHATE ISOMERASE"/>
    <property type="match status" value="1"/>
</dbReference>
<dbReference type="InterPro" id="IPR005251">
    <property type="entry name" value="IF-M1Pi"/>
</dbReference>
<protein>
    <recommendedName>
        <fullName evidence="5">Methylthioribose-1-phosphate isomerase</fullName>
        <shortName evidence="5">M1Pi</shortName>
        <shortName evidence="5">MTR-1-P isomerase</shortName>
        <ecNumber evidence="5">5.3.1.23</ecNumber>
    </recommendedName>
    <alternativeName>
        <fullName evidence="5">S-methyl-5-thioribose-1-phosphate isomerase</fullName>
    </alternativeName>
</protein>
<dbReference type="NCBIfam" id="TIGR00512">
    <property type="entry name" value="salvage_mtnA"/>
    <property type="match status" value="1"/>
</dbReference>
<evidence type="ECO:0000256" key="3">
    <source>
        <dbReference type="ARBA" id="ARBA00051169"/>
    </source>
</evidence>
<dbReference type="Gene3D" id="1.20.120.420">
    <property type="entry name" value="translation initiation factor eif-2b, domain 1"/>
    <property type="match status" value="1"/>
</dbReference>
<comment type="catalytic activity">
    <reaction evidence="3">
        <text>5-(methylsulfanyl)-alpha-D-ribose 1-phosphate = 5-(methylsulfanyl)-D-ribulose 1-phosphate</text>
        <dbReference type="Rhea" id="RHEA:19989"/>
        <dbReference type="ChEBI" id="CHEBI:58533"/>
        <dbReference type="ChEBI" id="CHEBI:58548"/>
        <dbReference type="EC" id="5.3.1.23"/>
    </reaction>
    <physiologicalReaction direction="left-to-right" evidence="3">
        <dbReference type="Rhea" id="RHEA:19990"/>
    </physiologicalReaction>
</comment>
<dbReference type="InterPro" id="IPR011559">
    <property type="entry name" value="Initiation_fac_2B_a/b/d"/>
</dbReference>
<keyword evidence="7" id="KW-1185">Reference proteome</keyword>
<evidence type="ECO:0000256" key="4">
    <source>
        <dbReference type="ARBA" id="ARBA00058145"/>
    </source>
</evidence>
<dbReference type="EC" id="5.3.1.23" evidence="5"/>
<evidence type="ECO:0000256" key="5">
    <source>
        <dbReference type="HAMAP-Rule" id="MF_01678"/>
    </source>
</evidence>
<dbReference type="Proteomes" id="UP000627715">
    <property type="component" value="Unassembled WGS sequence"/>
</dbReference>
<dbReference type="AlphaFoldDB" id="A0A917GNA9"/>
<evidence type="ECO:0000313" key="7">
    <source>
        <dbReference type="Proteomes" id="UP000627715"/>
    </source>
</evidence>
<dbReference type="SUPFAM" id="SSF100950">
    <property type="entry name" value="NagB/RpiA/CoA transferase-like"/>
    <property type="match status" value="1"/>
</dbReference>
<dbReference type="Pfam" id="PF01008">
    <property type="entry name" value="IF-2B"/>
    <property type="match status" value="1"/>
</dbReference>
<dbReference type="InterPro" id="IPR000649">
    <property type="entry name" value="IF-2B-related"/>
</dbReference>
<evidence type="ECO:0000256" key="2">
    <source>
        <dbReference type="ARBA" id="ARBA00050906"/>
    </source>
</evidence>
<comment type="catalytic activity">
    <reaction evidence="2">
        <text>5-deoxy-alpha-D-ribose 1-phosphate = 5-deoxy-D-ribulose 1-phosphate</text>
        <dbReference type="Rhea" id="RHEA:61296"/>
        <dbReference type="ChEBI" id="CHEBI:58749"/>
        <dbReference type="ChEBI" id="CHEBI:144504"/>
    </reaction>
    <physiologicalReaction direction="left-to-right" evidence="2">
        <dbReference type="Rhea" id="RHEA:61297"/>
    </physiologicalReaction>
</comment>
<dbReference type="Gene3D" id="3.40.50.10470">
    <property type="entry name" value="Translation initiation factor eif-2b, domain 2"/>
    <property type="match status" value="1"/>
</dbReference>
<dbReference type="NCBIfam" id="NF004326">
    <property type="entry name" value="PRK05720.1"/>
    <property type="match status" value="1"/>
</dbReference>
<accession>A0A917GNA9</accession>
<dbReference type="EMBL" id="BMIY01000003">
    <property type="protein sequence ID" value="GGG52065.1"/>
    <property type="molecule type" value="Genomic_DNA"/>
</dbReference>
<dbReference type="GO" id="GO:0046523">
    <property type="term" value="F:S-methyl-5-thioribose-1-phosphate isomerase activity"/>
    <property type="evidence" value="ECO:0007669"/>
    <property type="project" value="UniProtKB-UniRule"/>
</dbReference>
<keyword evidence="1 5" id="KW-0413">Isomerase</keyword>
<dbReference type="NCBIfam" id="TIGR00524">
    <property type="entry name" value="eIF-2B_rel"/>
    <property type="match status" value="1"/>
</dbReference>
<reference evidence="6" key="2">
    <citation type="submission" date="2020-09" db="EMBL/GenBank/DDBJ databases">
        <authorList>
            <person name="Sun Q."/>
            <person name="Zhou Y."/>
        </authorList>
    </citation>
    <scope>NUCLEOTIDE SEQUENCE</scope>
    <source>
        <strain evidence="6">CGMCC 1.15425</strain>
    </source>
</reference>
<dbReference type="InterPro" id="IPR042529">
    <property type="entry name" value="IF_2B-like_C"/>
</dbReference>
<comment type="function">
    <text evidence="4">Catalyzes the interconversion of methylthioribose-1-phosphate (MTR-1-P) into methylthioribulose-1-phosphate (MTRu-1-P). Also catalyzes the interconversion of 5-deoxyribose 1-phosphate and 5-deoxyribulose 1-phosphate. Part of a bifunctional DHAP-shunt salvage pathway for SAM by-products.</text>
</comment>
<dbReference type="HAMAP" id="MF_01678">
    <property type="entry name" value="Salvage_MtnA"/>
    <property type="match status" value="1"/>
</dbReference>
<feature type="binding site" evidence="5">
    <location>
        <position position="88"/>
    </location>
    <ligand>
        <name>substrate</name>
    </ligand>
</feature>
<proteinExistence type="inferred from homology"/>
<dbReference type="PANTHER" id="PTHR43475:SF1">
    <property type="entry name" value="METHYLTHIORIBOSE-1-PHOSPHATE ISOMERASE"/>
    <property type="match status" value="1"/>
</dbReference>
<keyword evidence="5" id="KW-0486">Methionine biosynthesis</keyword>
<dbReference type="GO" id="GO:0019509">
    <property type="term" value="P:L-methionine salvage from methylthioadenosine"/>
    <property type="evidence" value="ECO:0007669"/>
    <property type="project" value="UniProtKB-UniRule"/>
</dbReference>
<dbReference type="InterPro" id="IPR037171">
    <property type="entry name" value="NagB/RpiA_transferase-like"/>
</dbReference>
<comment type="pathway">
    <text evidence="5">Amino-acid biosynthesis; L-methionine biosynthesis via salvage pathway; L-methionine from S-methyl-5-thio-alpha-D-ribose 1-phosphate: step 1/6.</text>
</comment>